<dbReference type="PANTHER" id="PTHR33594:SF1">
    <property type="entry name" value="HD_PDEASE DOMAIN-CONTAINING PROTEIN"/>
    <property type="match status" value="1"/>
</dbReference>
<dbReference type="Gene3D" id="1.20.58.1910">
    <property type="match status" value="1"/>
</dbReference>
<protein>
    <submittedName>
        <fullName evidence="3">HD domain-containing protein</fullName>
    </submittedName>
    <submittedName>
        <fullName evidence="2">Predicted HD superfamily hydrolase</fullName>
    </submittedName>
</protein>
<feature type="domain" description="HD/PDEase" evidence="1">
    <location>
        <begin position="19"/>
        <end position="139"/>
    </location>
</feature>
<dbReference type="Proteomes" id="UP000199271">
    <property type="component" value="Unassembled WGS sequence"/>
</dbReference>
<dbReference type="PANTHER" id="PTHR33594">
    <property type="entry name" value="SUPERFAMILY HYDROLASE, PUTATIVE (AFU_ORTHOLOGUE AFUA_1G03035)-RELATED"/>
    <property type="match status" value="1"/>
</dbReference>
<organism evidence="3 5">
    <name type="scientific">Leuconostoc gasicomitatum</name>
    <dbReference type="NCBI Taxonomy" id="115778"/>
    <lineage>
        <taxon>Bacteria</taxon>
        <taxon>Bacillati</taxon>
        <taxon>Bacillota</taxon>
        <taxon>Bacilli</taxon>
        <taxon>Lactobacillales</taxon>
        <taxon>Lactobacillaceae</taxon>
        <taxon>Leuconostoc</taxon>
        <taxon>Leuconostoc gelidum group</taxon>
    </lineage>
</organism>
<proteinExistence type="predicted"/>
<dbReference type="RefSeq" id="WP_013231864.1">
    <property type="nucleotide sequence ID" value="NZ_BPKT01000007.1"/>
</dbReference>
<dbReference type="InterPro" id="IPR003607">
    <property type="entry name" value="HD/PDEase_dom"/>
</dbReference>
<reference evidence="3" key="2">
    <citation type="submission" date="2021-05" db="EMBL/GenBank/DDBJ databases">
        <title>Pangenome of Leuconostoc gelidum warrants species status for Leuconostoc gelidum subsp. gasicomitatum.</title>
        <authorList>
            <person name="Johansson P."/>
            <person name="Sade E."/>
            <person name="Hultman J."/>
            <person name="Auvinen P."/>
            <person name="Bjorkroth J."/>
        </authorList>
    </citation>
    <scope>NUCLEOTIDE SEQUENCE</scope>
    <source>
        <strain evidence="3">A.21.4</strain>
    </source>
</reference>
<dbReference type="GeneID" id="34300654"/>
<evidence type="ECO:0000313" key="3">
    <source>
        <dbReference type="EMBL" id="MBZ5962128.1"/>
    </source>
</evidence>
<dbReference type="Proteomes" id="UP000752647">
    <property type="component" value="Unassembled WGS sequence"/>
</dbReference>
<accession>A0A9Q3XSK2</accession>
<dbReference type="Gene3D" id="1.10.472.50">
    <property type="entry name" value="HD-domain/PDEase-like"/>
    <property type="match status" value="1"/>
</dbReference>
<dbReference type="EMBL" id="FBSY01000007">
    <property type="protein sequence ID" value="CUW11040.1"/>
    <property type="molecule type" value="Genomic_DNA"/>
</dbReference>
<dbReference type="CDD" id="cd00077">
    <property type="entry name" value="HDc"/>
    <property type="match status" value="1"/>
</dbReference>
<evidence type="ECO:0000259" key="1">
    <source>
        <dbReference type="SMART" id="SM00471"/>
    </source>
</evidence>
<evidence type="ECO:0000313" key="5">
    <source>
        <dbReference type="Proteomes" id="UP000752647"/>
    </source>
</evidence>
<gene>
    <name evidence="2" type="ORF">C122C_0875</name>
    <name evidence="3" type="ORF">KIJ12_02965</name>
</gene>
<keyword evidence="2" id="KW-0378">Hydrolase</keyword>
<dbReference type="InterPro" id="IPR006674">
    <property type="entry name" value="HD_domain"/>
</dbReference>
<dbReference type="Pfam" id="PF01966">
    <property type="entry name" value="HD"/>
    <property type="match status" value="1"/>
</dbReference>
<sequence length="218" mass="24666">MTQLTEITNYMQHVLAKDNTGHSVDHINRVVALANQILIHEPSANPFIVRAAALLHDVYDDKLFTTEAEALAAKKNLITFLQAIQVSHVEITAIIQIIDNMSWSKSIEGNAEPLDVNGQIVQDADRLEAMGAIAMTRAITYGAVKNRVLYDPTIMPRTPKSKAQYRQDDSTTINHFYEKLLLIKDHLNTETARQIAISRHQFMLDFLAQFKAEWDLLK</sequence>
<name>A0A9Q3XSK2_9LACO</name>
<dbReference type="SMART" id="SM00471">
    <property type="entry name" value="HDc"/>
    <property type="match status" value="1"/>
</dbReference>
<dbReference type="EMBL" id="JAHBFI010000007">
    <property type="protein sequence ID" value="MBZ5962128.1"/>
    <property type="molecule type" value="Genomic_DNA"/>
</dbReference>
<evidence type="ECO:0000313" key="2">
    <source>
        <dbReference type="EMBL" id="CUW11040.1"/>
    </source>
</evidence>
<reference evidence="2 4" key="1">
    <citation type="submission" date="2015-12" db="EMBL/GenBank/DDBJ databases">
        <authorList>
            <person name="Andreevskaya M."/>
        </authorList>
    </citation>
    <scope>NUCLEOTIDE SEQUENCE [LARGE SCALE GENOMIC DNA]</scope>
    <source>
        <strain evidence="2 4">C122c</strain>
    </source>
</reference>
<dbReference type="SUPFAM" id="SSF109604">
    <property type="entry name" value="HD-domain/PDEase-like"/>
    <property type="match status" value="1"/>
</dbReference>
<keyword evidence="4" id="KW-1185">Reference proteome</keyword>
<comment type="caution">
    <text evidence="3">The sequence shown here is derived from an EMBL/GenBank/DDBJ whole genome shotgun (WGS) entry which is preliminary data.</text>
</comment>
<evidence type="ECO:0000313" key="4">
    <source>
        <dbReference type="Proteomes" id="UP000199271"/>
    </source>
</evidence>
<dbReference type="AlphaFoldDB" id="A0A9Q3XSK2"/>
<dbReference type="GO" id="GO:0016787">
    <property type="term" value="F:hydrolase activity"/>
    <property type="evidence" value="ECO:0007669"/>
    <property type="project" value="UniProtKB-KW"/>
</dbReference>
<dbReference type="OMA" id="GHDWFHI"/>